<dbReference type="EMBL" id="QFFZ01000052">
    <property type="protein sequence ID" value="TEB09310.1"/>
    <property type="molecule type" value="Genomic_DNA"/>
</dbReference>
<accession>A0A4Y7RKP2</accession>
<evidence type="ECO:0000313" key="1">
    <source>
        <dbReference type="EMBL" id="TEB09310.1"/>
    </source>
</evidence>
<keyword evidence="2" id="KW-1185">Reference proteome</keyword>
<reference evidence="1 2" key="1">
    <citation type="journal article" date="2018" name="Environ. Microbiol.">
        <title>Novel energy conservation strategies and behaviour of Pelotomaculum schinkii driving syntrophic propionate catabolism.</title>
        <authorList>
            <person name="Hidalgo-Ahumada C.A.P."/>
            <person name="Nobu M.K."/>
            <person name="Narihiro T."/>
            <person name="Tamaki H."/>
            <person name="Liu W.T."/>
            <person name="Kamagata Y."/>
            <person name="Stams A.J.M."/>
            <person name="Imachi H."/>
            <person name="Sousa D.Z."/>
        </authorList>
    </citation>
    <scope>NUCLEOTIDE SEQUENCE [LARGE SCALE GENOMIC DNA]</scope>
    <source>
        <strain evidence="1 2">MGP</strain>
    </source>
</reference>
<protein>
    <submittedName>
        <fullName evidence="1">Uncharacterized protein</fullName>
    </submittedName>
</protein>
<dbReference type="OrthoDB" id="9767864at2"/>
<proteinExistence type="predicted"/>
<dbReference type="AlphaFoldDB" id="A0A4Y7RKP2"/>
<gene>
    <name evidence="1" type="ORF">Pmgp_03242</name>
</gene>
<dbReference type="RefSeq" id="WP_134215224.1">
    <property type="nucleotide sequence ID" value="NZ_QFFZ01000052.1"/>
</dbReference>
<evidence type="ECO:0000313" key="2">
    <source>
        <dbReference type="Proteomes" id="UP000297597"/>
    </source>
</evidence>
<comment type="caution">
    <text evidence="1">The sequence shown here is derived from an EMBL/GenBank/DDBJ whole genome shotgun (WGS) entry which is preliminary data.</text>
</comment>
<sequence>MELITVESYEDRQILAFPDFRGPIVSVLLAAAQGDLVSGTVLGKNTGTGKYEKYTAATFATLATGVVGNNNAITYTAKSGGTAAHGIKIQHKDPAGNSQALNVTIENDTIVVSLATSEAGAITSTAADVIAAVNAALGVKNLVTVANTGASDGSGVMTAMAATALAGATDANVTPSIILAEEMPNQATDVNVRAYLGGPFYTSLLVGMDAAAKAAMGARMIEDITIVPV</sequence>
<name>A0A4Y7RKP2_9FIRM</name>
<organism evidence="1 2">
    <name type="scientific">Pelotomaculum propionicicum</name>
    <dbReference type="NCBI Taxonomy" id="258475"/>
    <lineage>
        <taxon>Bacteria</taxon>
        <taxon>Bacillati</taxon>
        <taxon>Bacillota</taxon>
        <taxon>Clostridia</taxon>
        <taxon>Eubacteriales</taxon>
        <taxon>Desulfotomaculaceae</taxon>
        <taxon>Pelotomaculum</taxon>
    </lineage>
</organism>
<dbReference type="Proteomes" id="UP000297597">
    <property type="component" value="Unassembled WGS sequence"/>
</dbReference>